<gene>
    <name evidence="6" type="ORF">HMPREF9488_02162</name>
</gene>
<evidence type="ECO:0000313" key="6">
    <source>
        <dbReference type="EMBL" id="EFW04591.1"/>
    </source>
</evidence>
<evidence type="ECO:0000256" key="2">
    <source>
        <dbReference type="ARBA" id="ARBA00008854"/>
    </source>
</evidence>
<evidence type="ECO:0000256" key="5">
    <source>
        <dbReference type="ARBA" id="ARBA00023136"/>
    </source>
</evidence>
<dbReference type="EMBL" id="ADKX01000035">
    <property type="protein sequence ID" value="EFW04591.1"/>
    <property type="molecule type" value="Genomic_DNA"/>
</dbReference>
<dbReference type="Gene3D" id="1.20.1440.20">
    <property type="entry name" value="LemA-like domain"/>
    <property type="match status" value="1"/>
</dbReference>
<keyword evidence="5" id="KW-0472">Membrane</keyword>
<dbReference type="STRING" id="100884.GCA_000269565_02272"/>
<evidence type="ECO:0000256" key="1">
    <source>
        <dbReference type="ARBA" id="ARBA00004167"/>
    </source>
</evidence>
<dbReference type="InterPro" id="IPR023353">
    <property type="entry name" value="LemA-like_dom_sf"/>
</dbReference>
<dbReference type="HOGENOM" id="CLU_056714_2_1_9"/>
<sequence length="181" mass="20734">MIWIIVGIIVVLVLYVGMTYNSLTGLRNKVKTNWAQIDVVLKRRADLIPNLVETVKGYAKHEQETLDHVIKARNTYVSASLPEDQMKAAGELTQALNKLMMLSEAYPDLKANTNFIQLQNELRDTEDKITYARQFYNDSVYAYQNKIEMFPSVIVANMFGFKPATFFEVDEADKQAPEVKF</sequence>
<evidence type="ECO:0000313" key="7">
    <source>
        <dbReference type="Proteomes" id="UP000003157"/>
    </source>
</evidence>
<dbReference type="SUPFAM" id="SSF140478">
    <property type="entry name" value="LemA-like"/>
    <property type="match status" value="1"/>
</dbReference>
<dbReference type="PANTHER" id="PTHR34478:SF2">
    <property type="entry name" value="MEMBRANE PROTEIN"/>
    <property type="match status" value="1"/>
</dbReference>
<dbReference type="OrthoDB" id="9804152at2"/>
<keyword evidence="7" id="KW-1185">Reference proteome</keyword>
<dbReference type="Proteomes" id="UP000003157">
    <property type="component" value="Unassembled WGS sequence"/>
</dbReference>
<reference evidence="6 7" key="1">
    <citation type="submission" date="2010-12" db="EMBL/GenBank/DDBJ databases">
        <title>The Genome Sequence of Coprobacillus sp. strain 29_1.</title>
        <authorList>
            <consortium name="The Broad Institute Genome Sequencing Platform"/>
            <person name="Earl A."/>
            <person name="Ward D."/>
            <person name="Feldgarden M."/>
            <person name="Gevers D."/>
            <person name="Daigneault M."/>
            <person name="Sibley C.D."/>
            <person name="White A."/>
            <person name="Strauss J."/>
            <person name="Allen-Vercoe E."/>
            <person name="Young S.K."/>
            <person name="Zeng Q."/>
            <person name="Gargeya S."/>
            <person name="Fitzgerald M."/>
            <person name="Haas B."/>
            <person name="Abouelleil A."/>
            <person name="Alvarado L."/>
            <person name="Arachchi H.M."/>
            <person name="Berlin A."/>
            <person name="Brown A."/>
            <person name="Chapman S.B."/>
            <person name="Chen Z."/>
            <person name="Dunbar C."/>
            <person name="Freedman E."/>
            <person name="Gearin G."/>
            <person name="Gellesch M."/>
            <person name="Goldberg J."/>
            <person name="Griggs A."/>
            <person name="Gujja S."/>
            <person name="Heilman E."/>
            <person name="Heiman D."/>
            <person name="Howarth C."/>
            <person name="Larson L."/>
            <person name="Lui A."/>
            <person name="MacDonald P.J.P."/>
            <person name="Mehta T."/>
            <person name="Montmayeur A."/>
            <person name="Murphy C."/>
            <person name="Neiman D."/>
            <person name="Pearson M."/>
            <person name="Priest M."/>
            <person name="Roberts A."/>
            <person name="Saif S."/>
            <person name="Shea T."/>
            <person name="Shenoy N."/>
            <person name="Sisk P."/>
            <person name="Stolte C."/>
            <person name="Sykes S."/>
            <person name="White J."/>
            <person name="Yandava C."/>
            <person name="Nusbaum C."/>
            <person name="Birren B."/>
        </authorList>
    </citation>
    <scope>NUCLEOTIDE SEQUENCE [LARGE SCALE GENOMIC DNA]</scope>
    <source>
        <strain evidence="6 7">29_1</strain>
    </source>
</reference>
<comment type="similarity">
    <text evidence="2">Belongs to the LemA family.</text>
</comment>
<protein>
    <submittedName>
        <fullName evidence="6">LemA family protein</fullName>
    </submittedName>
</protein>
<proteinExistence type="inferred from homology"/>
<dbReference type="GO" id="GO:0016020">
    <property type="term" value="C:membrane"/>
    <property type="evidence" value="ECO:0007669"/>
    <property type="project" value="UniProtKB-SubCell"/>
</dbReference>
<organism evidence="6 7">
    <name type="scientific">Coprobacillus cateniformis</name>
    <dbReference type="NCBI Taxonomy" id="100884"/>
    <lineage>
        <taxon>Bacteria</taxon>
        <taxon>Bacillati</taxon>
        <taxon>Bacillota</taxon>
        <taxon>Erysipelotrichia</taxon>
        <taxon>Erysipelotrichales</taxon>
        <taxon>Coprobacillaceae</taxon>
        <taxon>Coprobacillus</taxon>
    </lineage>
</organism>
<dbReference type="GeneID" id="78230106"/>
<name>E7GBM1_9FIRM</name>
<evidence type="ECO:0000256" key="3">
    <source>
        <dbReference type="ARBA" id="ARBA00022692"/>
    </source>
</evidence>
<dbReference type="AlphaFoldDB" id="E7GBM1"/>
<dbReference type="PANTHER" id="PTHR34478">
    <property type="entry name" value="PROTEIN LEMA"/>
    <property type="match status" value="1"/>
</dbReference>
<accession>E7GBM1</accession>
<dbReference type="InterPro" id="IPR007156">
    <property type="entry name" value="MamQ_LemA"/>
</dbReference>
<comment type="caution">
    <text evidence="6">The sequence shown here is derived from an EMBL/GenBank/DDBJ whole genome shotgun (WGS) entry which is preliminary data.</text>
</comment>
<keyword evidence="3" id="KW-0812">Transmembrane</keyword>
<keyword evidence="4" id="KW-1133">Transmembrane helix</keyword>
<comment type="subcellular location">
    <subcellularLocation>
        <location evidence="1">Membrane</location>
        <topology evidence="1">Single-pass membrane protein</topology>
    </subcellularLocation>
</comment>
<dbReference type="RefSeq" id="WP_008789262.1">
    <property type="nucleotide sequence ID" value="NZ_AKCB01000001.1"/>
</dbReference>
<dbReference type="eggNOG" id="COG1704">
    <property type="taxonomic scope" value="Bacteria"/>
</dbReference>
<evidence type="ECO:0000256" key="4">
    <source>
        <dbReference type="ARBA" id="ARBA00022989"/>
    </source>
</evidence>
<dbReference type="Pfam" id="PF04011">
    <property type="entry name" value="LemA"/>
    <property type="match status" value="1"/>
</dbReference>